<dbReference type="EMBL" id="KV722384">
    <property type="protein sequence ID" value="OCH91518.1"/>
    <property type="molecule type" value="Genomic_DNA"/>
</dbReference>
<proteinExistence type="predicted"/>
<dbReference type="InterPro" id="IPR036938">
    <property type="entry name" value="PAP2/HPO_sf"/>
</dbReference>
<evidence type="ECO:0000259" key="2">
    <source>
        <dbReference type="SMART" id="SM00014"/>
    </source>
</evidence>
<keyword evidence="1" id="KW-1133">Transmembrane helix</keyword>
<dbReference type="Proteomes" id="UP000250043">
    <property type="component" value="Unassembled WGS sequence"/>
</dbReference>
<reference evidence="3 4" key="1">
    <citation type="submission" date="2016-07" db="EMBL/GenBank/DDBJ databases">
        <title>Draft genome of the white-rot fungus Obba rivulosa 3A-2.</title>
        <authorList>
            <consortium name="DOE Joint Genome Institute"/>
            <person name="Miettinen O."/>
            <person name="Riley R."/>
            <person name="Acob R."/>
            <person name="Barry K."/>
            <person name="Cullen D."/>
            <person name="De Vries R."/>
            <person name="Hainaut M."/>
            <person name="Hatakka A."/>
            <person name="Henrissat B."/>
            <person name="Hilden K."/>
            <person name="Kuo R."/>
            <person name="Labutti K."/>
            <person name="Lipzen A."/>
            <person name="Makela M.R."/>
            <person name="Sandor L."/>
            <person name="Spatafora J.W."/>
            <person name="Grigoriev I.V."/>
            <person name="Hibbett D.S."/>
        </authorList>
    </citation>
    <scope>NUCLEOTIDE SEQUENCE [LARGE SCALE GENOMIC DNA]</scope>
    <source>
        <strain evidence="3 4">3A-2</strain>
    </source>
</reference>
<dbReference type="Pfam" id="PF01569">
    <property type="entry name" value="PAP2"/>
    <property type="match status" value="1"/>
</dbReference>
<dbReference type="OrthoDB" id="302705at2759"/>
<feature type="transmembrane region" description="Helical" evidence="1">
    <location>
        <begin position="163"/>
        <end position="188"/>
    </location>
</feature>
<evidence type="ECO:0000313" key="3">
    <source>
        <dbReference type="EMBL" id="OCH91518.1"/>
    </source>
</evidence>
<accession>A0A8E2AV06</accession>
<dbReference type="SMART" id="SM00014">
    <property type="entry name" value="acidPPc"/>
    <property type="match status" value="1"/>
</dbReference>
<dbReference type="AlphaFoldDB" id="A0A8E2AV06"/>
<evidence type="ECO:0000256" key="1">
    <source>
        <dbReference type="SAM" id="Phobius"/>
    </source>
</evidence>
<dbReference type="GO" id="GO:0042392">
    <property type="term" value="F:sphingosine-1-phosphate phosphatase activity"/>
    <property type="evidence" value="ECO:0007669"/>
    <property type="project" value="TreeGrafter"/>
</dbReference>
<keyword evidence="4" id="KW-1185">Reference proteome</keyword>
<feature type="domain" description="Phosphatidic acid phosphatase type 2/haloperoxidase" evidence="2">
    <location>
        <begin position="63"/>
        <end position="178"/>
    </location>
</feature>
<protein>
    <submittedName>
        <fullName evidence="3">PAP2-domain-containing protein</fullName>
    </submittedName>
</protein>
<dbReference type="UniPathway" id="UPA00378"/>
<organism evidence="3 4">
    <name type="scientific">Obba rivulosa</name>
    <dbReference type="NCBI Taxonomy" id="1052685"/>
    <lineage>
        <taxon>Eukaryota</taxon>
        <taxon>Fungi</taxon>
        <taxon>Dikarya</taxon>
        <taxon>Basidiomycota</taxon>
        <taxon>Agaricomycotina</taxon>
        <taxon>Agaricomycetes</taxon>
        <taxon>Polyporales</taxon>
        <taxon>Gelatoporiaceae</taxon>
        <taxon>Obba</taxon>
    </lineage>
</organism>
<keyword evidence="1" id="KW-0812">Transmembrane</keyword>
<feature type="transmembrane region" description="Helical" evidence="1">
    <location>
        <begin position="22"/>
        <end position="41"/>
    </location>
</feature>
<gene>
    <name evidence="3" type="ORF">OBBRIDRAFT_812129</name>
</gene>
<dbReference type="SUPFAM" id="SSF48317">
    <property type="entry name" value="Acid phosphatase/Vanadium-dependent haloperoxidase"/>
    <property type="match status" value="1"/>
</dbReference>
<dbReference type="Gene3D" id="1.20.144.10">
    <property type="entry name" value="Phosphatidic acid phosphatase type 2/haloperoxidase"/>
    <property type="match status" value="1"/>
</dbReference>
<sequence length="246" mass="28338">MSSATEAAHVALDLTYVLYDEASHLAHALALLTLSPILLCLMSRKPAYLALALYTRELLFFELGAGQLLCEAFNYFLKHIIKEERPNLDLGEGYGFPSSHSQWMGYFAAFMTCHFIFRHRFPTTGIRVLDVAWKATVHSAIALWAAAVATSRYYLSYHTIPQVLWGLAIGIAFGATYYSVVELIPVWWPSSLLGQARILLLSNPVSTWFRLRDGWAVWHDGGIETQWLRWREEWDRQRRDQDRKRR</sequence>
<keyword evidence="1" id="KW-0472">Membrane</keyword>
<name>A0A8E2AV06_9APHY</name>
<dbReference type="PANTHER" id="PTHR14969:SF13">
    <property type="entry name" value="AT30094P"/>
    <property type="match status" value="1"/>
</dbReference>
<feature type="transmembrane region" description="Helical" evidence="1">
    <location>
        <begin position="131"/>
        <end position="151"/>
    </location>
</feature>
<evidence type="ECO:0000313" key="4">
    <source>
        <dbReference type="Proteomes" id="UP000250043"/>
    </source>
</evidence>
<dbReference type="InterPro" id="IPR000326">
    <property type="entry name" value="PAP2/HPO"/>
</dbReference>
<dbReference type="PANTHER" id="PTHR14969">
    <property type="entry name" value="SPHINGOSINE-1-PHOSPHATE PHOSPHOHYDROLASE"/>
    <property type="match status" value="1"/>
</dbReference>